<dbReference type="AlphaFoldDB" id="A0A8J7W562"/>
<accession>A0A8J7W562</accession>
<dbReference type="RefSeq" id="WP_227019517.1">
    <property type="nucleotide sequence ID" value="NZ_JAGSND010000012.1"/>
</dbReference>
<gene>
    <name evidence="1" type="ORF">KCX82_15975</name>
</gene>
<dbReference type="EMBL" id="JAGSND010000012">
    <property type="protein sequence ID" value="MBR0599385.1"/>
    <property type="molecule type" value="Genomic_DNA"/>
</dbReference>
<evidence type="ECO:0000313" key="1">
    <source>
        <dbReference type="EMBL" id="MBR0599385.1"/>
    </source>
</evidence>
<comment type="caution">
    <text evidence="1">The sequence shown here is derived from an EMBL/GenBank/DDBJ whole genome shotgun (WGS) entry which is preliminary data.</text>
</comment>
<proteinExistence type="predicted"/>
<reference evidence="1" key="2">
    <citation type="submission" date="2021-04" db="EMBL/GenBank/DDBJ databases">
        <authorList>
            <person name="Liu J."/>
        </authorList>
    </citation>
    <scope>NUCLEOTIDE SEQUENCE</scope>
    <source>
        <strain evidence="1">BAD-6</strain>
    </source>
</reference>
<organism evidence="1 2">
    <name type="scientific">Sinanaerobacter chloroacetimidivorans</name>
    <dbReference type="NCBI Taxonomy" id="2818044"/>
    <lineage>
        <taxon>Bacteria</taxon>
        <taxon>Bacillati</taxon>
        <taxon>Bacillota</taxon>
        <taxon>Clostridia</taxon>
        <taxon>Peptostreptococcales</taxon>
        <taxon>Anaerovoracaceae</taxon>
        <taxon>Sinanaerobacter</taxon>
    </lineage>
</organism>
<reference evidence="1" key="1">
    <citation type="submission" date="2021-04" db="EMBL/GenBank/DDBJ databases">
        <title>Sinoanaerobacter chloroacetimidivorans sp. nov., an obligate anaerobic bacterium isolated from anaerobic sludge.</title>
        <authorList>
            <person name="Bao Y."/>
        </authorList>
    </citation>
    <scope>NUCLEOTIDE SEQUENCE</scope>
    <source>
        <strain evidence="1">BAD-6</strain>
    </source>
</reference>
<dbReference type="Proteomes" id="UP000675664">
    <property type="component" value="Unassembled WGS sequence"/>
</dbReference>
<protein>
    <submittedName>
        <fullName evidence="1">Uncharacterized protein</fullName>
    </submittedName>
</protein>
<dbReference type="Gene3D" id="2.30.110.10">
    <property type="entry name" value="Electron Transport, Fmn-binding Protein, Chain A"/>
    <property type="match status" value="1"/>
</dbReference>
<sequence length="138" mass="15101">MSIRLTPRMSNWISENGVHIAAATKNGFPTVVVTDSSTVEGETITVSLKPSQIKQIENILAENDYVAAAPGQLGSVRAPYQFKGAAKLQRDKLLITVEEIYCTKPGAEAGIRLDTLGYEKMKEYEESRWTDLSPAING</sequence>
<evidence type="ECO:0000313" key="2">
    <source>
        <dbReference type="Proteomes" id="UP000675664"/>
    </source>
</evidence>
<dbReference type="InterPro" id="IPR012349">
    <property type="entry name" value="Split_barrel_FMN-bd"/>
</dbReference>
<name>A0A8J7W562_9FIRM</name>
<keyword evidence="2" id="KW-1185">Reference proteome</keyword>